<evidence type="ECO:0000256" key="1">
    <source>
        <dbReference type="SAM" id="Coils"/>
    </source>
</evidence>
<dbReference type="AlphaFoldDB" id="A0A642UZB1"/>
<dbReference type="GeneID" id="54778912"/>
<evidence type="ECO:0000313" key="2">
    <source>
        <dbReference type="EMBL" id="KAA8908290.1"/>
    </source>
</evidence>
<dbReference type="RefSeq" id="XP_034014975.1">
    <property type="nucleotide sequence ID" value="XM_034155257.1"/>
</dbReference>
<dbReference type="Proteomes" id="UP000449547">
    <property type="component" value="Unassembled WGS sequence"/>
</dbReference>
<gene>
    <name evidence="2" type="ORF">DIURU_000259</name>
</gene>
<dbReference type="VEuPathDB" id="FungiDB:DIURU_000259"/>
<comment type="caution">
    <text evidence="2">The sequence shown here is derived from an EMBL/GenBank/DDBJ whole genome shotgun (WGS) entry which is preliminary data.</text>
</comment>
<dbReference type="EMBL" id="SWFT01000009">
    <property type="protein sequence ID" value="KAA8908290.1"/>
    <property type="molecule type" value="Genomic_DNA"/>
</dbReference>
<feature type="coiled-coil region" evidence="1">
    <location>
        <begin position="66"/>
        <end position="93"/>
    </location>
</feature>
<keyword evidence="3" id="KW-1185">Reference proteome</keyword>
<reference evidence="2 3" key="1">
    <citation type="submission" date="2019-07" db="EMBL/GenBank/DDBJ databases">
        <title>Genome assembly of two rare yeast pathogens: Diutina rugosa and Trichomonascus ciferrii.</title>
        <authorList>
            <person name="Mixao V."/>
            <person name="Saus E."/>
            <person name="Hansen A."/>
            <person name="Lass-Flor C."/>
            <person name="Gabaldon T."/>
        </authorList>
    </citation>
    <scope>NUCLEOTIDE SEQUENCE [LARGE SCALE GENOMIC DNA]</scope>
    <source>
        <strain evidence="2 3">CBS 613</strain>
    </source>
</reference>
<evidence type="ECO:0000313" key="3">
    <source>
        <dbReference type="Proteomes" id="UP000449547"/>
    </source>
</evidence>
<organism evidence="2 3">
    <name type="scientific">Diutina rugosa</name>
    <name type="common">Yeast</name>
    <name type="synonym">Candida rugosa</name>
    <dbReference type="NCBI Taxonomy" id="5481"/>
    <lineage>
        <taxon>Eukaryota</taxon>
        <taxon>Fungi</taxon>
        <taxon>Dikarya</taxon>
        <taxon>Ascomycota</taxon>
        <taxon>Saccharomycotina</taxon>
        <taxon>Pichiomycetes</taxon>
        <taxon>Debaryomycetaceae</taxon>
        <taxon>Diutina</taxon>
    </lineage>
</organism>
<keyword evidence="1" id="KW-0175">Coiled coil</keyword>
<protein>
    <submittedName>
        <fullName evidence="2">Uncharacterized protein</fullName>
    </submittedName>
</protein>
<proteinExistence type="predicted"/>
<name>A0A642UZB1_DIURU</name>
<accession>A0A642UZB1</accession>
<sequence>MRPNRLDTPQVYNFLQSLPSDHDRQCVSDYILGAQQVYINHGSIMKAFERELTQLLHDTFHPWFTLEEFNHKIEALNQNYTAKRREKLVLKEEAKHGSAADWDSMKQRLDTIDSQPWPTRAECIQWYRDIFQYQSKLSVEDQKKFEAALLDNDNRQHQSHDGRNAALKLLEHEFFPDRRIVPILASANMIIFTVRTDNGNVKWVILEF</sequence>